<protein>
    <recommendedName>
        <fullName evidence="3">DUF8021 domain-containing protein</fullName>
    </recommendedName>
</protein>
<dbReference type="EMBL" id="JAULSR010000001">
    <property type="protein sequence ID" value="KAK0636101.1"/>
    <property type="molecule type" value="Genomic_DNA"/>
</dbReference>
<organism evidence="4 5">
    <name type="scientific">Bombardia bombarda</name>
    <dbReference type="NCBI Taxonomy" id="252184"/>
    <lineage>
        <taxon>Eukaryota</taxon>
        <taxon>Fungi</taxon>
        <taxon>Dikarya</taxon>
        <taxon>Ascomycota</taxon>
        <taxon>Pezizomycotina</taxon>
        <taxon>Sordariomycetes</taxon>
        <taxon>Sordariomycetidae</taxon>
        <taxon>Sordariales</taxon>
        <taxon>Lasiosphaeriaceae</taxon>
        <taxon>Bombardia</taxon>
    </lineage>
</organism>
<feature type="signal peptide" evidence="2">
    <location>
        <begin position="1"/>
        <end position="25"/>
    </location>
</feature>
<feature type="domain" description="DUF8021" evidence="3">
    <location>
        <begin position="160"/>
        <end position="308"/>
    </location>
</feature>
<evidence type="ECO:0000256" key="2">
    <source>
        <dbReference type="SAM" id="SignalP"/>
    </source>
</evidence>
<keyword evidence="5" id="KW-1185">Reference proteome</keyword>
<evidence type="ECO:0000259" key="3">
    <source>
        <dbReference type="Pfam" id="PF26061"/>
    </source>
</evidence>
<sequence length="653" mass="70848">MAAKIRNALAAAWLCSALAPGYVSSQVQARCDRACLEGLVSEHLTALAAHDPQRLPTTSGVKYVENAQHIPLGAGVWPIAGSLGKYRHVFSDPESGQVAAITTITENNIPAIYLVRLKAEPNGQISEIEAQLTRDDDGAILYEKMANPDPVWLAAVPEPQRISRARLVAQVDKYYSGMQGNDPRGDYSFFDRECDRLEDAVQTTNQHTGDTYGHSNDTSFASLSCEAQFQTGFLGFVTRIRDRRYVVVDEERQAVFAIASLDHNGTVRTLPSVNGTSSPIPAYFDVPRTLLGMEAFRLRGDKLYRIEMTLAELPYGMRSAFDSKNSNSAASQFPRPGNSTSLTTPSRPCNRTCLNGLPLRVLRAMLARNASSLPLARNIRYSENGQFLGLDDGLWLTLSNVSIPDVDEYAANFADDSSRTAGYWGLVKELTTPGVLSLRVQVDKDGKITEIEAINVRAEAPKGRGNTITLMRPPLPVEWEGGELGRLGGLFQGNGTALKGSKRNATALAKVAAAYFDGLERHSSKRVPFAAGCVRRDNGALQGNVSCAGQMDGRGQFPNGLSNSTTAVRDRRVLVADRDKGVVLAVVMVDFPATTKGGRLLSETEIVPSTYMVPQLIKIDHGGAISRVEAMIKWMPFGYTSAWGELGLEGKGC</sequence>
<gene>
    <name evidence="4" type="ORF">B0T17DRAFT_612881</name>
</gene>
<keyword evidence="2" id="KW-0732">Signal</keyword>
<dbReference type="Pfam" id="PF26061">
    <property type="entry name" value="DUF8021"/>
    <property type="match status" value="2"/>
</dbReference>
<evidence type="ECO:0000256" key="1">
    <source>
        <dbReference type="SAM" id="MobiDB-lite"/>
    </source>
</evidence>
<feature type="domain" description="DUF8021" evidence="3">
    <location>
        <begin position="506"/>
        <end position="632"/>
    </location>
</feature>
<name>A0AA39XM32_9PEZI</name>
<dbReference type="AlphaFoldDB" id="A0AA39XM32"/>
<dbReference type="Proteomes" id="UP001174934">
    <property type="component" value="Unassembled WGS sequence"/>
</dbReference>
<feature type="chain" id="PRO_5041267457" description="DUF8021 domain-containing protein" evidence="2">
    <location>
        <begin position="26"/>
        <end position="653"/>
    </location>
</feature>
<feature type="region of interest" description="Disordered" evidence="1">
    <location>
        <begin position="326"/>
        <end position="347"/>
    </location>
</feature>
<accession>A0AA39XM32</accession>
<dbReference type="InterPro" id="IPR058334">
    <property type="entry name" value="DUF8021"/>
</dbReference>
<evidence type="ECO:0000313" key="4">
    <source>
        <dbReference type="EMBL" id="KAK0636101.1"/>
    </source>
</evidence>
<proteinExistence type="predicted"/>
<reference evidence="4" key="1">
    <citation type="submission" date="2023-06" db="EMBL/GenBank/DDBJ databases">
        <title>Genome-scale phylogeny and comparative genomics of the fungal order Sordariales.</title>
        <authorList>
            <consortium name="Lawrence Berkeley National Laboratory"/>
            <person name="Hensen N."/>
            <person name="Bonometti L."/>
            <person name="Westerberg I."/>
            <person name="Brannstrom I.O."/>
            <person name="Guillou S."/>
            <person name="Cros-Aarteil S."/>
            <person name="Calhoun S."/>
            <person name="Haridas S."/>
            <person name="Kuo A."/>
            <person name="Mondo S."/>
            <person name="Pangilinan J."/>
            <person name="Riley R."/>
            <person name="LaButti K."/>
            <person name="Andreopoulos B."/>
            <person name="Lipzen A."/>
            <person name="Chen C."/>
            <person name="Yanf M."/>
            <person name="Daum C."/>
            <person name="Ng V."/>
            <person name="Clum A."/>
            <person name="Steindorff A."/>
            <person name="Ohm R."/>
            <person name="Martin F."/>
            <person name="Silar P."/>
            <person name="Natvig D."/>
            <person name="Lalanne C."/>
            <person name="Gautier V."/>
            <person name="Ament-velasquez S.L."/>
            <person name="Kruys A."/>
            <person name="Hutchinson M.I."/>
            <person name="Powell A.J."/>
            <person name="Barry K."/>
            <person name="Miller A.N."/>
            <person name="Grigoriev I.V."/>
            <person name="Debuchy R."/>
            <person name="Gladieux P."/>
            <person name="Thoren M.H."/>
            <person name="Johannesson H."/>
        </authorList>
    </citation>
    <scope>NUCLEOTIDE SEQUENCE</scope>
    <source>
        <strain evidence="4">SMH3391-2</strain>
    </source>
</reference>
<evidence type="ECO:0000313" key="5">
    <source>
        <dbReference type="Proteomes" id="UP001174934"/>
    </source>
</evidence>
<comment type="caution">
    <text evidence="4">The sequence shown here is derived from an EMBL/GenBank/DDBJ whole genome shotgun (WGS) entry which is preliminary data.</text>
</comment>